<comment type="caution">
    <text evidence="2">The sequence shown here is derived from an EMBL/GenBank/DDBJ whole genome shotgun (WGS) entry which is preliminary data.</text>
</comment>
<accession>A0AAD7SP89</accession>
<proteinExistence type="predicted"/>
<sequence>MNTFDVSYILHLAPAVPARDVAPTEQEHLFLSGKSSSVRRGEPHTAQRVCTVSRVTIRARQTHEVCRAFLVACGHAPSKVQCAGNLCDFAGPQARRSGQRRTSFTWDGGSQSGPPKQEGGRWQTTLSFVRLQNELERHRQLTRRYAGAVLHLLSQMGTARR</sequence>
<evidence type="ECO:0000256" key="1">
    <source>
        <dbReference type="SAM" id="MobiDB-lite"/>
    </source>
</evidence>
<feature type="region of interest" description="Disordered" evidence="1">
    <location>
        <begin position="98"/>
        <end position="121"/>
    </location>
</feature>
<reference evidence="2" key="1">
    <citation type="journal article" date="2023" name="Science">
        <title>Genome structures resolve the early diversification of teleost fishes.</title>
        <authorList>
            <person name="Parey E."/>
            <person name="Louis A."/>
            <person name="Montfort J."/>
            <person name="Bouchez O."/>
            <person name="Roques C."/>
            <person name="Iampietro C."/>
            <person name="Lluch J."/>
            <person name="Castinel A."/>
            <person name="Donnadieu C."/>
            <person name="Desvignes T."/>
            <person name="Floi Bucao C."/>
            <person name="Jouanno E."/>
            <person name="Wen M."/>
            <person name="Mejri S."/>
            <person name="Dirks R."/>
            <person name="Jansen H."/>
            <person name="Henkel C."/>
            <person name="Chen W.J."/>
            <person name="Zahm M."/>
            <person name="Cabau C."/>
            <person name="Klopp C."/>
            <person name="Thompson A.W."/>
            <person name="Robinson-Rechavi M."/>
            <person name="Braasch I."/>
            <person name="Lecointre G."/>
            <person name="Bobe J."/>
            <person name="Postlethwait J.H."/>
            <person name="Berthelot C."/>
            <person name="Roest Crollius H."/>
            <person name="Guiguen Y."/>
        </authorList>
    </citation>
    <scope>NUCLEOTIDE SEQUENCE</scope>
    <source>
        <strain evidence="2">NC1722</strain>
    </source>
</reference>
<evidence type="ECO:0000313" key="3">
    <source>
        <dbReference type="Proteomes" id="UP001221898"/>
    </source>
</evidence>
<feature type="compositionally biased region" description="Polar residues" evidence="1">
    <location>
        <begin position="100"/>
        <end position="114"/>
    </location>
</feature>
<dbReference type="AlphaFoldDB" id="A0AAD7SP89"/>
<gene>
    <name evidence="2" type="ORF">AAFF_G00304170</name>
</gene>
<dbReference type="EMBL" id="JAINUG010000044">
    <property type="protein sequence ID" value="KAJ8406186.1"/>
    <property type="molecule type" value="Genomic_DNA"/>
</dbReference>
<protein>
    <submittedName>
        <fullName evidence="2">Uncharacterized protein</fullName>
    </submittedName>
</protein>
<keyword evidence="3" id="KW-1185">Reference proteome</keyword>
<organism evidence="2 3">
    <name type="scientific">Aldrovandia affinis</name>
    <dbReference type="NCBI Taxonomy" id="143900"/>
    <lineage>
        <taxon>Eukaryota</taxon>
        <taxon>Metazoa</taxon>
        <taxon>Chordata</taxon>
        <taxon>Craniata</taxon>
        <taxon>Vertebrata</taxon>
        <taxon>Euteleostomi</taxon>
        <taxon>Actinopterygii</taxon>
        <taxon>Neopterygii</taxon>
        <taxon>Teleostei</taxon>
        <taxon>Notacanthiformes</taxon>
        <taxon>Halosauridae</taxon>
        <taxon>Aldrovandia</taxon>
    </lineage>
</organism>
<dbReference type="Proteomes" id="UP001221898">
    <property type="component" value="Unassembled WGS sequence"/>
</dbReference>
<name>A0AAD7SP89_9TELE</name>
<evidence type="ECO:0000313" key="2">
    <source>
        <dbReference type="EMBL" id="KAJ8406186.1"/>
    </source>
</evidence>